<dbReference type="PANTHER" id="PTHR43818">
    <property type="entry name" value="BCDNA.GH03377"/>
    <property type="match status" value="1"/>
</dbReference>
<reference evidence="4 5" key="1">
    <citation type="submission" date="2019-08" db="EMBL/GenBank/DDBJ databases">
        <title>Lentzea from Indian Himalayas.</title>
        <authorList>
            <person name="Mandal S."/>
            <person name="Mallick Gupta A."/>
            <person name="Maiti P.K."/>
            <person name="Sarkar J."/>
            <person name="Mandal S."/>
        </authorList>
    </citation>
    <scope>NUCLEOTIDE SEQUENCE [LARGE SCALE GENOMIC DNA]</scope>
    <source>
        <strain evidence="4 5">PSKA42</strain>
    </source>
</reference>
<gene>
    <name evidence="4" type="ORF">FXN61_43030</name>
</gene>
<dbReference type="RefSeq" id="WP_167979737.1">
    <property type="nucleotide sequence ID" value="NZ_VSRL01000320.1"/>
</dbReference>
<proteinExistence type="predicted"/>
<comment type="caution">
    <text evidence="4">The sequence shown here is derived from an EMBL/GenBank/DDBJ whole genome shotgun (WGS) entry which is preliminary data.</text>
</comment>
<dbReference type="Pfam" id="PF01408">
    <property type="entry name" value="GFO_IDH_MocA"/>
    <property type="match status" value="1"/>
</dbReference>
<feature type="domain" description="Gfo/Idh/MocA-like oxidoreductase N-terminal" evidence="2">
    <location>
        <begin position="6"/>
        <end position="133"/>
    </location>
</feature>
<dbReference type="InterPro" id="IPR055170">
    <property type="entry name" value="GFO_IDH_MocA-like_dom"/>
</dbReference>
<accession>A0ABX1FWJ7</accession>
<dbReference type="Gene3D" id="3.30.360.10">
    <property type="entry name" value="Dihydrodipicolinate Reductase, domain 2"/>
    <property type="match status" value="1"/>
</dbReference>
<dbReference type="InterPro" id="IPR000683">
    <property type="entry name" value="Gfo/Idh/MocA-like_OxRdtase_N"/>
</dbReference>
<evidence type="ECO:0000259" key="3">
    <source>
        <dbReference type="Pfam" id="PF22725"/>
    </source>
</evidence>
<dbReference type="InterPro" id="IPR050463">
    <property type="entry name" value="Gfo/Idh/MocA_oxidrdct_glycsds"/>
</dbReference>
<organism evidence="4 5">
    <name type="scientific">Lentzea indica</name>
    <dbReference type="NCBI Taxonomy" id="2604800"/>
    <lineage>
        <taxon>Bacteria</taxon>
        <taxon>Bacillati</taxon>
        <taxon>Actinomycetota</taxon>
        <taxon>Actinomycetes</taxon>
        <taxon>Pseudonocardiales</taxon>
        <taxon>Pseudonocardiaceae</taxon>
        <taxon>Lentzea</taxon>
    </lineage>
</organism>
<dbReference type="EMBL" id="VSRL01000320">
    <property type="protein sequence ID" value="NKE63140.1"/>
    <property type="molecule type" value="Genomic_DNA"/>
</dbReference>
<evidence type="ECO:0000256" key="1">
    <source>
        <dbReference type="ARBA" id="ARBA00023002"/>
    </source>
</evidence>
<feature type="domain" description="GFO/IDH/MocA-like oxidoreductase" evidence="3">
    <location>
        <begin position="143"/>
        <end position="287"/>
    </location>
</feature>
<dbReference type="InterPro" id="IPR036291">
    <property type="entry name" value="NAD(P)-bd_dom_sf"/>
</dbReference>
<keyword evidence="5" id="KW-1185">Reference proteome</keyword>
<evidence type="ECO:0000313" key="4">
    <source>
        <dbReference type="EMBL" id="NKE63140.1"/>
    </source>
</evidence>
<dbReference type="Gene3D" id="3.40.50.720">
    <property type="entry name" value="NAD(P)-binding Rossmann-like Domain"/>
    <property type="match status" value="1"/>
</dbReference>
<protein>
    <submittedName>
        <fullName evidence="4">Gfo/Idh/MocA family oxidoreductase</fullName>
    </submittedName>
</protein>
<dbReference type="SUPFAM" id="SSF51735">
    <property type="entry name" value="NAD(P)-binding Rossmann-fold domains"/>
    <property type="match status" value="1"/>
</dbReference>
<dbReference type="Pfam" id="PF22725">
    <property type="entry name" value="GFO_IDH_MocA_C3"/>
    <property type="match status" value="1"/>
</dbReference>
<dbReference type="PANTHER" id="PTHR43818:SF11">
    <property type="entry name" value="BCDNA.GH03377"/>
    <property type="match status" value="1"/>
</dbReference>
<name>A0ABX1FWJ7_9PSEU</name>
<evidence type="ECO:0000259" key="2">
    <source>
        <dbReference type="Pfam" id="PF01408"/>
    </source>
</evidence>
<dbReference type="SUPFAM" id="SSF55347">
    <property type="entry name" value="Glyceraldehyde-3-phosphate dehydrogenase-like, C-terminal domain"/>
    <property type="match status" value="1"/>
</dbReference>
<evidence type="ECO:0000313" key="5">
    <source>
        <dbReference type="Proteomes" id="UP001515943"/>
    </source>
</evidence>
<keyword evidence="1" id="KW-0560">Oxidoreductase</keyword>
<dbReference type="Proteomes" id="UP001515943">
    <property type="component" value="Unassembled WGS sequence"/>
</dbReference>
<sequence length="392" mass="41200">MTSGSIGVAVIGAGMAGRAHAAGYRSAGTVFGTDSPDVRLVSIVDTNEQLAEDARRRYGFDRVDTDWRAVAEADDIDAVSVVVANHLHREIIEGLLAAGKHVLCEKPIAPTVEDAKAMAAAADRTDRVAVVGYTYRRAPGIGAVRDEIRAGNLGELIHYNGHAWYDYALDPLTPMSWRYRGGPGSGVLADTGSHMVDTAEFLCGPIVEVSGGTLLTVIRERPVPAGVTMGHERAELTGETEPVGNEDVATFTARFASGAIGTFSTSRVAHGLRNGLAFEVFGTAGSAAFDLERTGEFLFSDNSPRGEVNGQRRVIVGPEHPYIRRGVPMDAGGVGLGTGDLFVYQTRAFLDQISGGGELPPCPSFHDAVRGLEVLDAVVESALGAGVAVKVG</sequence>